<proteinExistence type="predicted"/>
<dbReference type="Proteomes" id="UP000005143">
    <property type="component" value="Unassembled WGS sequence"/>
</dbReference>
<evidence type="ECO:0000313" key="2">
    <source>
        <dbReference type="Proteomes" id="UP000005143"/>
    </source>
</evidence>
<sequence>MGGPPSPSADDVARAELSFLAECQAAGRESAGLLEDARIADLFAHEPHRQAAAALRDALRQERPPVAADPLVQRVLDGIAASAAQVGHPSVAAAELAGLRVELGAVTRALRRGAGTAPGDDLVNRRLELQQRVNHGIGELLKGPRRGA</sequence>
<comment type="caution">
    <text evidence="1">The sequence shown here is derived from an EMBL/GenBank/DDBJ whole genome shotgun (WGS) entry which is preliminary data.</text>
</comment>
<name>H0E3Y5_9ACTN</name>
<dbReference type="EMBL" id="AGUD01000085">
    <property type="protein sequence ID" value="EHN11613.1"/>
    <property type="molecule type" value="Genomic_DNA"/>
</dbReference>
<gene>
    <name evidence="1" type="ORF">PAI11_15100</name>
</gene>
<organism evidence="1 2">
    <name type="scientific">Patulibacter medicamentivorans</name>
    <dbReference type="NCBI Taxonomy" id="1097667"/>
    <lineage>
        <taxon>Bacteria</taxon>
        <taxon>Bacillati</taxon>
        <taxon>Actinomycetota</taxon>
        <taxon>Thermoleophilia</taxon>
        <taxon>Solirubrobacterales</taxon>
        <taxon>Patulibacteraceae</taxon>
        <taxon>Patulibacter</taxon>
    </lineage>
</organism>
<protein>
    <submittedName>
        <fullName evidence="1">Uncharacterized protein</fullName>
    </submittedName>
</protein>
<evidence type="ECO:0000313" key="1">
    <source>
        <dbReference type="EMBL" id="EHN11613.1"/>
    </source>
</evidence>
<reference evidence="1 2" key="1">
    <citation type="journal article" date="2013" name="Biodegradation">
        <title>Quantitative proteomic analysis of ibuprofen-degrading Patulibacter sp. strain I11.</title>
        <authorList>
            <person name="Almeida B."/>
            <person name="Kjeldal H."/>
            <person name="Lolas I."/>
            <person name="Knudsen A.D."/>
            <person name="Carvalho G."/>
            <person name="Nielsen K.L."/>
            <person name="Barreto Crespo M.T."/>
            <person name="Stensballe A."/>
            <person name="Nielsen J.L."/>
        </authorList>
    </citation>
    <scope>NUCLEOTIDE SEQUENCE [LARGE SCALE GENOMIC DNA]</scope>
    <source>
        <strain evidence="1 2">I11</strain>
    </source>
</reference>
<accession>H0E3Y5</accession>
<dbReference type="AlphaFoldDB" id="H0E3Y5"/>
<keyword evidence="2" id="KW-1185">Reference proteome</keyword>